<feature type="repeat" description="WD" evidence="6">
    <location>
        <begin position="836"/>
        <end position="877"/>
    </location>
</feature>
<dbReference type="InterPro" id="IPR036322">
    <property type="entry name" value="WD40_repeat_dom_sf"/>
</dbReference>
<dbReference type="SMART" id="SM00320">
    <property type="entry name" value="WD40"/>
    <property type="match status" value="13"/>
</dbReference>
<dbReference type="SUPFAM" id="SSF50978">
    <property type="entry name" value="WD40 repeat-like"/>
    <property type="match status" value="2"/>
</dbReference>
<dbReference type="PROSITE" id="PS50082">
    <property type="entry name" value="WD_REPEATS_2"/>
    <property type="match status" value="13"/>
</dbReference>
<dbReference type="Gene3D" id="2.130.10.10">
    <property type="entry name" value="YVTN repeat-like/Quinoprotein amine dehydrogenase"/>
    <property type="match status" value="5"/>
</dbReference>
<evidence type="ECO:0000256" key="4">
    <source>
        <dbReference type="ARBA" id="ARBA00039789"/>
    </source>
</evidence>
<feature type="repeat" description="WD" evidence="6">
    <location>
        <begin position="1061"/>
        <end position="1103"/>
    </location>
</feature>
<dbReference type="STRING" id="336722.F9XI44"/>
<proteinExistence type="inferred from homology"/>
<feature type="repeat" description="WD" evidence="6">
    <location>
        <begin position="710"/>
        <end position="751"/>
    </location>
</feature>
<dbReference type="OrthoDB" id="674604at2759"/>
<dbReference type="OMA" id="LEGHCNV"/>
<comment type="function">
    <text evidence="5">Involved in mitochondrial fission. Acts as an adapter protein required to form mitochondrial fission complexes. Formation of these complexes is required to promote constriction and fission of the mitochondrial compartment at a late step in mitochondrial division.</text>
</comment>
<dbReference type="InterPro" id="IPR001680">
    <property type="entry name" value="WD40_rpt"/>
</dbReference>
<dbReference type="PROSITE" id="PS00678">
    <property type="entry name" value="WD_REPEATS_1"/>
    <property type="match status" value="4"/>
</dbReference>
<dbReference type="Proteomes" id="UP000008062">
    <property type="component" value="Chromosome 8"/>
</dbReference>
<feature type="repeat" description="WD" evidence="6">
    <location>
        <begin position="752"/>
        <end position="793"/>
    </location>
</feature>
<feature type="repeat" description="WD" evidence="6">
    <location>
        <begin position="1019"/>
        <end position="1060"/>
    </location>
</feature>
<dbReference type="InterPro" id="IPR019775">
    <property type="entry name" value="WD40_repeat_CS"/>
</dbReference>
<sequence length="1283" mass="141578">MPIIYGEGDHAFVRLREETAKQIAECERHHERRTKLTYALHSLPISPSAAFDSRQQRGRDTCLEGTRSVLLQDIVAWADGPRGSIYWLNGAAGGGKSTIARTVAKMFHDRGSLGGSFFFNKGGGDASKASRLFTTLASHLASRVHPLRSHICNAIEEFQTRTQQTIHDQCEHLIIRPLSQLDRDISPFTVVLVIDALDECESDQDIGIIVRLLPRVAELSNIRLRIFITSRPEVFARFAPQRTSLAGCDDQVFSNVAPTLVDKDLSLYFEASFSTVREEFGLVPSWPGGRTMAKLVELSNGSFISASTACLAIRDGGCEALDRITRLTDDQRSEEGPRTHLDRIYEAMLRDAVPSESDHHARVDFCQQLRRLLGTIAIAYSPMTARSLATLLDVDYQTVTTSLAQLRTILELPQDDKGPICLRHPTFREFLLDETRCTDMDFWVDETGAHYELTRHCIRVMSGLLRRDICHLNLPGSPAVEIDHSRLDRLLPPHLRYACLHWVRHCRDSKGHPRDGGIIHRFMQTHFLHWLEAFSLMGRSAEMDIILRMYQALLIPAENPLQVLFIKDARRFEYAFQSMMTEAPLQLYCAALMFVPPSNSLRQRFFDQLHLSLDQARVVHADAPEMKDEYNFVNDVAFTPDGQHLVSGSLSDWVRVWNVDTRAPFTKFDGQRDKISSVAVSPDGSSIASGSDDTTVLVWDFKSGATRFVLSGHTRWVNKVTFSPNNQQLASASMDETVRLWNLTDGRLMFILKPNSGCVNSAAFSADGCYIALGTAESSVQIWNLSRKDLHMKFVGHTEHINSVQFSPDGKYLASGSSDRTVRTWDTATGVQHLILSGHEKTVWAVAYSPNGFYMASGSGDATIKVWDSTTGSILKTLTGHTSGISALAFSPDDRLLAAGLFNDEVWLWNTDAWRSRGQLADFDYDGELDRLSTAEVAHKDGVTMLAYSPEAALLISASKDTTLKVWSATGRQQCHLLGHTDSITHVTFSPEGDVVASSSLDATAKIWSPATGLVLHTLQGHADTVRVVRFSRDGRMLASCSADGSIILWDVASGAAIRTLTGHTDAVNDIVFSPDDRPVIASCSSDMTICLWDYQTGAKLFGGQTIRAHHESVDCISFSPDGKLLVSGSMDKEIRMWNTVGTSLSLLKGHESRVTAVAFSTDTKKIVSSAEDGNIIIWDAQAATQLAVVSVGVALYHVAFSACNRYIETDRGSLEIGSESSRIQTPASANAQTSFVGKDWVRRGREDSLLLPADGYAATSAVTFGDTVVLGHANGAVSFIDF</sequence>
<gene>
    <name evidence="8" type="ORF">MYCGRDRAFT_46654</name>
</gene>
<dbReference type="PANTHER" id="PTHR22847:SF637">
    <property type="entry name" value="WD REPEAT DOMAIN 5B"/>
    <property type="match status" value="1"/>
</dbReference>
<dbReference type="EMBL" id="CM001203">
    <property type="protein sequence ID" value="EGP84876.1"/>
    <property type="molecule type" value="Genomic_DNA"/>
</dbReference>
<feature type="repeat" description="WD" evidence="6">
    <location>
        <begin position="794"/>
        <end position="830"/>
    </location>
</feature>
<dbReference type="eggNOG" id="KOG0271">
    <property type="taxonomic scope" value="Eukaryota"/>
</dbReference>
<dbReference type="KEGG" id="ztr:MYCGRDRAFT_46654"/>
<evidence type="ECO:0000256" key="5">
    <source>
        <dbReference type="ARBA" id="ARBA00043913"/>
    </source>
</evidence>
<keyword evidence="1 6" id="KW-0853">WD repeat</keyword>
<feature type="repeat" description="WD" evidence="6">
    <location>
        <begin position="936"/>
        <end position="968"/>
    </location>
</feature>
<keyword evidence="9" id="KW-1185">Reference proteome</keyword>
<keyword evidence="2" id="KW-0677">Repeat</keyword>
<feature type="repeat" description="WD" evidence="6">
    <location>
        <begin position="878"/>
        <end position="910"/>
    </location>
</feature>
<dbReference type="InParanoid" id="F9XI44"/>
<dbReference type="InterPro" id="IPR027417">
    <property type="entry name" value="P-loop_NTPase"/>
</dbReference>
<dbReference type="Gene3D" id="3.40.50.300">
    <property type="entry name" value="P-loop containing nucleotide triphosphate hydrolases"/>
    <property type="match status" value="1"/>
</dbReference>
<feature type="domain" description="Nephrocystin 3-like N-terminal" evidence="7">
    <location>
        <begin position="66"/>
        <end position="231"/>
    </location>
</feature>
<feature type="repeat" description="WD" evidence="6">
    <location>
        <begin position="626"/>
        <end position="667"/>
    </location>
</feature>
<evidence type="ECO:0000313" key="8">
    <source>
        <dbReference type="EMBL" id="EGP84876.1"/>
    </source>
</evidence>
<dbReference type="SUPFAM" id="SSF52540">
    <property type="entry name" value="P-loop containing nucleoside triphosphate hydrolases"/>
    <property type="match status" value="1"/>
</dbReference>
<evidence type="ECO:0000313" key="9">
    <source>
        <dbReference type="Proteomes" id="UP000008062"/>
    </source>
</evidence>
<dbReference type="GO" id="GO:1990234">
    <property type="term" value="C:transferase complex"/>
    <property type="evidence" value="ECO:0007669"/>
    <property type="project" value="UniProtKB-ARBA"/>
</dbReference>
<comment type="similarity">
    <text evidence="3">Belongs to the WD repeat MDV1/CAF4 family.</text>
</comment>
<organism evidence="8 9">
    <name type="scientific">Zymoseptoria tritici (strain CBS 115943 / IPO323)</name>
    <name type="common">Speckled leaf blotch fungus</name>
    <name type="synonym">Septoria tritici</name>
    <dbReference type="NCBI Taxonomy" id="336722"/>
    <lineage>
        <taxon>Eukaryota</taxon>
        <taxon>Fungi</taxon>
        <taxon>Dikarya</taxon>
        <taxon>Ascomycota</taxon>
        <taxon>Pezizomycotina</taxon>
        <taxon>Dothideomycetes</taxon>
        <taxon>Dothideomycetidae</taxon>
        <taxon>Mycosphaerellales</taxon>
        <taxon>Mycosphaerellaceae</taxon>
        <taxon>Zymoseptoria</taxon>
    </lineage>
</organism>
<evidence type="ECO:0000259" key="7">
    <source>
        <dbReference type="Pfam" id="PF24883"/>
    </source>
</evidence>
<dbReference type="eggNOG" id="KOG0267">
    <property type="taxonomic scope" value="Eukaryota"/>
</dbReference>
<name>F9XI44_ZYMTI</name>
<feature type="repeat" description="WD" evidence="6">
    <location>
        <begin position="977"/>
        <end position="1018"/>
    </location>
</feature>
<dbReference type="GeneID" id="13395170"/>
<dbReference type="Pfam" id="PF24883">
    <property type="entry name" value="NPHP3_N"/>
    <property type="match status" value="1"/>
</dbReference>
<dbReference type="HOGENOM" id="CLU_000288_6_16_1"/>
<dbReference type="InterPro" id="IPR015943">
    <property type="entry name" value="WD40/YVTN_repeat-like_dom_sf"/>
</dbReference>
<dbReference type="PANTHER" id="PTHR22847">
    <property type="entry name" value="WD40 REPEAT PROTEIN"/>
    <property type="match status" value="1"/>
</dbReference>
<dbReference type="CDD" id="cd00200">
    <property type="entry name" value="WD40"/>
    <property type="match status" value="2"/>
</dbReference>
<dbReference type="InterPro" id="IPR020472">
    <property type="entry name" value="WD40_PAC1"/>
</dbReference>
<feature type="repeat" description="WD" evidence="6">
    <location>
        <begin position="1107"/>
        <end position="1139"/>
    </location>
</feature>
<evidence type="ECO:0000256" key="2">
    <source>
        <dbReference type="ARBA" id="ARBA00022737"/>
    </source>
</evidence>
<dbReference type="InterPro" id="IPR056884">
    <property type="entry name" value="NPHP3-like_N"/>
</dbReference>
<dbReference type="PRINTS" id="PR00320">
    <property type="entry name" value="GPROTEINBRPT"/>
</dbReference>
<accession>F9XI44</accession>
<evidence type="ECO:0000256" key="6">
    <source>
        <dbReference type="PROSITE-ProRule" id="PRU00221"/>
    </source>
</evidence>
<evidence type="ECO:0000256" key="1">
    <source>
        <dbReference type="ARBA" id="ARBA00022574"/>
    </source>
</evidence>
<feature type="repeat" description="WD" evidence="6">
    <location>
        <begin position="1148"/>
        <end position="1189"/>
    </location>
</feature>
<protein>
    <recommendedName>
        <fullName evidence="4">Mitochondrial division protein 1</fullName>
    </recommendedName>
</protein>
<dbReference type="Pfam" id="PF00400">
    <property type="entry name" value="WD40"/>
    <property type="match status" value="13"/>
</dbReference>
<dbReference type="RefSeq" id="XP_003849900.1">
    <property type="nucleotide sequence ID" value="XM_003849852.1"/>
</dbReference>
<dbReference type="PROSITE" id="PS50294">
    <property type="entry name" value="WD_REPEATS_REGION"/>
    <property type="match status" value="12"/>
</dbReference>
<feature type="repeat" description="WD" evidence="6">
    <location>
        <begin position="668"/>
        <end position="709"/>
    </location>
</feature>
<evidence type="ECO:0000256" key="3">
    <source>
        <dbReference type="ARBA" id="ARBA00038415"/>
    </source>
</evidence>
<reference evidence="8 9" key="1">
    <citation type="journal article" date="2011" name="PLoS Genet.">
        <title>Finished genome of the fungal wheat pathogen Mycosphaerella graminicola reveals dispensome structure, chromosome plasticity, and stealth pathogenesis.</title>
        <authorList>
            <person name="Goodwin S.B."/>
            <person name="Ben M'barek S."/>
            <person name="Dhillon B."/>
            <person name="Wittenberg A.H.J."/>
            <person name="Crane C.F."/>
            <person name="Hane J.K."/>
            <person name="Foster A.J."/>
            <person name="Van der Lee T.A.J."/>
            <person name="Grimwood J."/>
            <person name="Aerts A."/>
            <person name="Antoniw J."/>
            <person name="Bailey A."/>
            <person name="Bluhm B."/>
            <person name="Bowler J."/>
            <person name="Bristow J."/>
            <person name="van der Burgt A."/>
            <person name="Canto-Canche B."/>
            <person name="Churchill A.C.L."/>
            <person name="Conde-Ferraez L."/>
            <person name="Cools H.J."/>
            <person name="Coutinho P.M."/>
            <person name="Csukai M."/>
            <person name="Dehal P."/>
            <person name="De Wit P."/>
            <person name="Donzelli B."/>
            <person name="van de Geest H.C."/>
            <person name="van Ham R.C.H.J."/>
            <person name="Hammond-Kosack K.E."/>
            <person name="Henrissat B."/>
            <person name="Kilian A."/>
            <person name="Kobayashi A.K."/>
            <person name="Koopmann E."/>
            <person name="Kourmpetis Y."/>
            <person name="Kuzniar A."/>
            <person name="Lindquist E."/>
            <person name="Lombard V."/>
            <person name="Maliepaard C."/>
            <person name="Martins N."/>
            <person name="Mehrabi R."/>
            <person name="Nap J.P.H."/>
            <person name="Ponomarenko A."/>
            <person name="Rudd J.J."/>
            <person name="Salamov A."/>
            <person name="Schmutz J."/>
            <person name="Schouten H.J."/>
            <person name="Shapiro H."/>
            <person name="Stergiopoulos I."/>
            <person name="Torriani S.F.F."/>
            <person name="Tu H."/>
            <person name="de Vries R.P."/>
            <person name="Waalwijk C."/>
            <person name="Ware S.B."/>
            <person name="Wiebenga A."/>
            <person name="Zwiers L.-H."/>
            <person name="Oliver R.P."/>
            <person name="Grigoriev I.V."/>
            <person name="Kema G.H.J."/>
        </authorList>
    </citation>
    <scope>NUCLEOTIDE SEQUENCE [LARGE SCALE GENOMIC DNA]</scope>
    <source>
        <strain evidence="9">CBS 115943 / IPO323</strain>
    </source>
</reference>